<evidence type="ECO:0000256" key="14">
    <source>
        <dbReference type="ARBA" id="ARBA00023264"/>
    </source>
</evidence>
<feature type="transmembrane region" description="Helical" evidence="15">
    <location>
        <begin position="27"/>
        <end position="44"/>
    </location>
</feature>
<keyword evidence="4" id="KW-0444">Lipid biosynthesis</keyword>
<dbReference type="GO" id="GO:0004143">
    <property type="term" value="F:ATP-dependent diacylglycerol kinase activity"/>
    <property type="evidence" value="ECO:0007669"/>
    <property type="project" value="UniProtKB-EC"/>
</dbReference>
<feature type="transmembrane region" description="Helical" evidence="15">
    <location>
        <begin position="90"/>
        <end position="115"/>
    </location>
</feature>
<keyword evidence="8 16" id="KW-0418">Kinase</keyword>
<evidence type="ECO:0000256" key="5">
    <source>
        <dbReference type="ARBA" id="ARBA00022679"/>
    </source>
</evidence>
<name>A0ABM8V3B6_THEXY</name>
<keyword evidence="17" id="KW-1185">Reference proteome</keyword>
<keyword evidence="6 15" id="KW-0812">Transmembrane</keyword>
<comment type="subcellular location">
    <subcellularLocation>
        <location evidence="1">Cell membrane</location>
        <topology evidence="1">Multi-pass membrane protein</topology>
    </subcellularLocation>
</comment>
<dbReference type="EMBL" id="CAJRAY010000032">
    <property type="protein sequence ID" value="CAG5083527.1"/>
    <property type="molecule type" value="Genomic_DNA"/>
</dbReference>
<keyword evidence="12 15" id="KW-0472">Membrane</keyword>
<protein>
    <submittedName>
        <fullName evidence="16">Diacylglycerol kinase dgkA</fullName>
        <ecNumber evidence="16">2.7.1.107</ecNumber>
    </submittedName>
</protein>
<dbReference type="Proteomes" id="UP000681526">
    <property type="component" value="Unassembled WGS sequence"/>
</dbReference>
<dbReference type="Pfam" id="PF01219">
    <property type="entry name" value="DAGK_prokar"/>
    <property type="match status" value="1"/>
</dbReference>
<feature type="transmembrane region" description="Helical" evidence="15">
    <location>
        <begin position="50"/>
        <end position="69"/>
    </location>
</feature>
<dbReference type="RefSeq" id="WP_015255221.1">
    <property type="nucleotide sequence ID" value="NZ_CAJRAY010000032.1"/>
</dbReference>
<proteinExistence type="inferred from homology"/>
<keyword evidence="5 16" id="KW-0808">Transferase</keyword>
<evidence type="ECO:0000256" key="13">
    <source>
        <dbReference type="ARBA" id="ARBA00023209"/>
    </source>
</evidence>
<gene>
    <name evidence="16" type="primary">txxe 975-dgkA</name>
    <name evidence="16" type="ORF">TXXE_06935</name>
</gene>
<evidence type="ECO:0000256" key="3">
    <source>
        <dbReference type="ARBA" id="ARBA00022475"/>
    </source>
</evidence>
<accession>A0ABM8V3B6</accession>
<keyword evidence="3" id="KW-1003">Cell membrane</keyword>
<keyword evidence="11" id="KW-0443">Lipid metabolism</keyword>
<evidence type="ECO:0000313" key="17">
    <source>
        <dbReference type="Proteomes" id="UP000681526"/>
    </source>
</evidence>
<reference evidence="16 17" key="1">
    <citation type="submission" date="2021-04" db="EMBL/GenBank/DDBJ databases">
        <authorList>
            <person name="Rakotoarivonina H."/>
        </authorList>
    </citation>
    <scope>NUCLEOTIDE SEQUENCE [LARGE SCALE GENOMIC DNA]</scope>
    <source>
        <strain evidence="16 17">XE</strain>
    </source>
</reference>
<keyword evidence="9" id="KW-0067">ATP-binding</keyword>
<evidence type="ECO:0000256" key="7">
    <source>
        <dbReference type="ARBA" id="ARBA00022741"/>
    </source>
</evidence>
<dbReference type="PROSITE" id="PS01069">
    <property type="entry name" value="DAGK_PROKAR"/>
    <property type="match status" value="1"/>
</dbReference>
<dbReference type="PANTHER" id="PTHR34299:SF1">
    <property type="entry name" value="DIACYLGLYCEROL KINASE"/>
    <property type="match status" value="1"/>
</dbReference>
<dbReference type="InterPro" id="IPR000829">
    <property type="entry name" value="DAGK"/>
</dbReference>
<evidence type="ECO:0000256" key="4">
    <source>
        <dbReference type="ARBA" id="ARBA00022516"/>
    </source>
</evidence>
<evidence type="ECO:0000256" key="6">
    <source>
        <dbReference type="ARBA" id="ARBA00022692"/>
    </source>
</evidence>
<dbReference type="InterPro" id="IPR033717">
    <property type="entry name" value="UDPK"/>
</dbReference>
<dbReference type="PANTHER" id="PTHR34299">
    <property type="entry name" value="DIACYLGLYCEROL KINASE"/>
    <property type="match status" value="1"/>
</dbReference>
<evidence type="ECO:0000256" key="12">
    <source>
        <dbReference type="ARBA" id="ARBA00023136"/>
    </source>
</evidence>
<comment type="similarity">
    <text evidence="2">Belongs to the bacterial diacylglycerol kinase family.</text>
</comment>
<evidence type="ECO:0000313" key="16">
    <source>
        <dbReference type="EMBL" id="CAG5083527.1"/>
    </source>
</evidence>
<dbReference type="Gene3D" id="1.10.287.3610">
    <property type="match status" value="1"/>
</dbReference>
<dbReference type="InterPro" id="IPR036945">
    <property type="entry name" value="DAGK_sf"/>
</dbReference>
<evidence type="ECO:0000256" key="8">
    <source>
        <dbReference type="ARBA" id="ARBA00022777"/>
    </source>
</evidence>
<dbReference type="CDD" id="cd14265">
    <property type="entry name" value="UDPK_IM_like"/>
    <property type="match status" value="1"/>
</dbReference>
<comment type="caution">
    <text evidence="16">The sequence shown here is derived from an EMBL/GenBank/DDBJ whole genome shotgun (WGS) entry which is preliminary data.</text>
</comment>
<dbReference type="EC" id="2.7.1.107" evidence="16"/>
<keyword evidence="7" id="KW-0547">Nucleotide-binding</keyword>
<evidence type="ECO:0000256" key="9">
    <source>
        <dbReference type="ARBA" id="ARBA00022840"/>
    </source>
</evidence>
<evidence type="ECO:0000256" key="1">
    <source>
        <dbReference type="ARBA" id="ARBA00004651"/>
    </source>
</evidence>
<sequence length="124" mass="13236">MRRFLASLRFAASGIAQGVRNERNMRIHLIAAAAVVLLAIWLDIRPVEWAVLLALCGLVISLELVNTAVERVVDLVSPERHPLAKAAKDAAAGGVLVAAMFAAAAGLIVLGPPLWHKLQELFGL</sequence>
<evidence type="ECO:0000256" key="10">
    <source>
        <dbReference type="ARBA" id="ARBA00022989"/>
    </source>
</evidence>
<evidence type="ECO:0000256" key="2">
    <source>
        <dbReference type="ARBA" id="ARBA00005967"/>
    </source>
</evidence>
<keyword evidence="10 15" id="KW-1133">Transmembrane helix</keyword>
<keyword evidence="13" id="KW-0594">Phospholipid biosynthesis</keyword>
<evidence type="ECO:0000256" key="11">
    <source>
        <dbReference type="ARBA" id="ARBA00023098"/>
    </source>
</evidence>
<organism evidence="16 17">
    <name type="scientific">Thermobacillus xylanilyticus</name>
    <dbReference type="NCBI Taxonomy" id="76633"/>
    <lineage>
        <taxon>Bacteria</taxon>
        <taxon>Bacillati</taxon>
        <taxon>Bacillota</taxon>
        <taxon>Bacilli</taxon>
        <taxon>Bacillales</taxon>
        <taxon>Paenibacillaceae</taxon>
        <taxon>Thermobacillus</taxon>
    </lineage>
</organism>
<keyword evidence="14" id="KW-1208">Phospholipid metabolism</keyword>
<evidence type="ECO:0000256" key="15">
    <source>
        <dbReference type="SAM" id="Phobius"/>
    </source>
</evidence>